<dbReference type="PANTHER" id="PTHR10622:SF12">
    <property type="entry name" value="HET DOMAIN-CONTAINING PROTEIN"/>
    <property type="match status" value="1"/>
</dbReference>
<dbReference type="OrthoDB" id="2749026at2759"/>
<organism evidence="4 5">
    <name type="scientific">Ganoderma sinense ZZ0214-1</name>
    <dbReference type="NCBI Taxonomy" id="1077348"/>
    <lineage>
        <taxon>Eukaryota</taxon>
        <taxon>Fungi</taxon>
        <taxon>Dikarya</taxon>
        <taxon>Basidiomycota</taxon>
        <taxon>Agaricomycotina</taxon>
        <taxon>Agaricomycetes</taxon>
        <taxon>Polyporales</taxon>
        <taxon>Polyporaceae</taxon>
        <taxon>Ganoderma</taxon>
    </lineage>
</organism>
<evidence type="ECO:0000259" key="2">
    <source>
        <dbReference type="Pfam" id="PF06985"/>
    </source>
</evidence>
<comment type="caution">
    <text evidence="4">The sequence shown here is derived from an EMBL/GenBank/DDBJ whole genome shotgun (WGS) entry which is preliminary data.</text>
</comment>
<reference evidence="4 5" key="1">
    <citation type="journal article" date="2015" name="Sci. Rep.">
        <title>Chromosome-level genome map provides insights into diverse defense mechanisms in the medicinal fungus Ganoderma sinense.</title>
        <authorList>
            <person name="Zhu Y."/>
            <person name="Xu J."/>
            <person name="Sun C."/>
            <person name="Zhou S."/>
            <person name="Xu H."/>
            <person name="Nelson D.R."/>
            <person name="Qian J."/>
            <person name="Song J."/>
            <person name="Luo H."/>
            <person name="Xiang L."/>
            <person name="Li Y."/>
            <person name="Xu Z."/>
            <person name="Ji A."/>
            <person name="Wang L."/>
            <person name="Lu S."/>
            <person name="Hayward A."/>
            <person name="Sun W."/>
            <person name="Li X."/>
            <person name="Schwartz D.C."/>
            <person name="Wang Y."/>
            <person name="Chen S."/>
        </authorList>
    </citation>
    <scope>NUCLEOTIDE SEQUENCE [LARGE SCALE GENOMIC DNA]</scope>
    <source>
        <strain evidence="4 5">ZZ0214-1</strain>
    </source>
</reference>
<dbReference type="InterPro" id="IPR058525">
    <property type="entry name" value="DUF8212"/>
</dbReference>
<feature type="compositionally biased region" description="Polar residues" evidence="1">
    <location>
        <begin position="654"/>
        <end position="664"/>
    </location>
</feature>
<feature type="compositionally biased region" description="Basic and acidic residues" evidence="1">
    <location>
        <begin position="712"/>
        <end position="734"/>
    </location>
</feature>
<feature type="compositionally biased region" description="Basic and acidic residues" evidence="1">
    <location>
        <begin position="836"/>
        <end position="856"/>
    </location>
</feature>
<sequence>MWVLSTSRAELHAFPSPEDVPDGYAILSHVWDEKEQSFQVTEWLREICAKTGANPRDHSYPKIRNACVLAESHGYKWLWVDTSCIDKSSSADLSEAINSMYRYYSLAKMCYAYLRDVPPQTYLSQRGSAFYRSKWHTRGWTLQELIAPTFVLFLADNWTNLGTKAELADLLETITHVPAGLLRLQTRLADYSLAQRMSWAAARETTRQEDRAYSLLGIFGINMSTLYGEGRQAFYRLQEEIMKRFVDTTLFAWGSMPSRPLPGLEPAGRRDANTVQFLLPNRDSAEPSGPHLHTENAYLLAPSPAAFRNCGSITFTPPTVTGKHGKLKKRLRNREHSGTPTFSITPYGVLSHIPLIEDWDEDSEEVTAYLFWSDSHEAPLGLRLKPCSTSADPFRPHYDVAGGRLVPLSRDSQGRLMDGPELVHLSWEEIYITHRPPPESIVHEYANKVYVPMNLGSSAPFRISNEHVDALPDSPLSMVLTGSTPMQFPWDGNPPVILQFEIRTAPYRIAPSKSYAMLHLGRCATFFTHWAVVRFTTHDLTVYAPSQGYASSHNCLQDHINMWPDRAKTFSFEDVDNAAGETWESSIILRRIKMPLPPKSPTPPLFSYSPDIVPPLLELASHEHPSTPLEPEEGAQAVVGQPDTAVSGYDGDNNGETEGASDSAQEPLEVEADMTPRIAAGREMDGETEVAGNAAPVRELLLITWHEEEMKDGRAAKGSVEEHNNGSLDGREDGGGEGADSAEGPLTTPAEPKQADVEFQKEDSAEDTGDELSQMNLAMEESKGEGNMREEDALRGVRGEDMIDEDDGSGVDTRGTFADKTGELEEASGPGEVDDSAAKTHDHDTADDKLDGGAAL</sequence>
<evidence type="ECO:0000313" key="4">
    <source>
        <dbReference type="EMBL" id="PIL37586.1"/>
    </source>
</evidence>
<evidence type="ECO:0000256" key="1">
    <source>
        <dbReference type="SAM" id="MobiDB-lite"/>
    </source>
</evidence>
<feature type="compositionally biased region" description="Basic and acidic residues" evidence="1">
    <location>
        <begin position="753"/>
        <end position="763"/>
    </location>
</feature>
<feature type="region of interest" description="Disordered" evidence="1">
    <location>
        <begin position="642"/>
        <end position="670"/>
    </location>
</feature>
<dbReference type="AlphaFoldDB" id="A0A2G8SUY2"/>
<keyword evidence="5" id="KW-1185">Reference proteome</keyword>
<accession>A0A2G8SUY2</accession>
<dbReference type="InterPro" id="IPR010730">
    <property type="entry name" value="HET"/>
</dbReference>
<feature type="compositionally biased region" description="Basic and acidic residues" evidence="1">
    <location>
        <begin position="780"/>
        <end position="801"/>
    </location>
</feature>
<dbReference type="Pfam" id="PF26640">
    <property type="entry name" value="DUF8212"/>
    <property type="match status" value="1"/>
</dbReference>
<feature type="domain" description="Heterokaryon incompatibility" evidence="2">
    <location>
        <begin position="24"/>
        <end position="116"/>
    </location>
</feature>
<gene>
    <name evidence="4" type="ORF">GSI_01280</name>
</gene>
<dbReference type="Proteomes" id="UP000230002">
    <property type="component" value="Unassembled WGS sequence"/>
</dbReference>
<feature type="domain" description="DUF8212" evidence="3">
    <location>
        <begin position="232"/>
        <end position="356"/>
    </location>
</feature>
<dbReference type="Pfam" id="PF06985">
    <property type="entry name" value="HET"/>
    <property type="match status" value="1"/>
</dbReference>
<proteinExistence type="predicted"/>
<evidence type="ECO:0000313" key="5">
    <source>
        <dbReference type="Proteomes" id="UP000230002"/>
    </source>
</evidence>
<protein>
    <submittedName>
        <fullName evidence="4">Uncharacterized protein</fullName>
    </submittedName>
</protein>
<feature type="region of interest" description="Disordered" evidence="1">
    <location>
        <begin position="712"/>
        <end position="856"/>
    </location>
</feature>
<evidence type="ECO:0000259" key="3">
    <source>
        <dbReference type="Pfam" id="PF26640"/>
    </source>
</evidence>
<dbReference type="PANTHER" id="PTHR10622">
    <property type="entry name" value="HET DOMAIN-CONTAINING PROTEIN"/>
    <property type="match status" value="1"/>
</dbReference>
<dbReference type="STRING" id="1077348.A0A2G8SUY2"/>
<name>A0A2G8SUY2_9APHY</name>
<dbReference type="EMBL" id="AYKW01000001">
    <property type="protein sequence ID" value="PIL37586.1"/>
    <property type="molecule type" value="Genomic_DNA"/>
</dbReference>